<keyword evidence="7 8" id="KW-0472">Membrane</keyword>
<keyword evidence="6 8" id="KW-1133">Transmembrane helix</keyword>
<proteinExistence type="inferred from homology"/>
<feature type="transmembrane region" description="Helical" evidence="8">
    <location>
        <begin position="182"/>
        <end position="201"/>
    </location>
</feature>
<accession>A0A5P2WGN7</accession>
<feature type="transmembrane region" description="Helical" evidence="8">
    <location>
        <begin position="92"/>
        <end position="119"/>
    </location>
</feature>
<dbReference type="CDD" id="cd06261">
    <property type="entry name" value="TM_PBP2"/>
    <property type="match status" value="1"/>
</dbReference>
<dbReference type="Proteomes" id="UP000325763">
    <property type="component" value="Chromosome"/>
</dbReference>
<evidence type="ECO:0000256" key="5">
    <source>
        <dbReference type="ARBA" id="ARBA00022692"/>
    </source>
</evidence>
<feature type="transmembrane region" description="Helical" evidence="8">
    <location>
        <begin position="34"/>
        <end position="59"/>
    </location>
</feature>
<dbReference type="InterPro" id="IPR000515">
    <property type="entry name" value="MetI-like"/>
</dbReference>
<dbReference type="Pfam" id="PF00528">
    <property type="entry name" value="BPD_transp_1"/>
    <property type="match status" value="1"/>
</dbReference>
<dbReference type="Gene3D" id="1.10.3720.10">
    <property type="entry name" value="MetI-like"/>
    <property type="match status" value="1"/>
</dbReference>
<keyword evidence="3 8" id="KW-0813">Transport</keyword>
<name>A0A5P2WGN7_9ACTN</name>
<reference evidence="10 11" key="1">
    <citation type="submission" date="2017-09" db="EMBL/GenBank/DDBJ databases">
        <title>Streptomyces genome completion.</title>
        <authorList>
            <person name="Lee N."/>
            <person name="Cho B.-K."/>
        </authorList>
    </citation>
    <scope>NUCLEOTIDE SEQUENCE [LARGE SCALE GENOMIC DNA]</scope>
    <source>
        <strain evidence="10 11">ATCC 14899</strain>
    </source>
</reference>
<dbReference type="PANTHER" id="PTHR42929">
    <property type="entry name" value="INNER MEMBRANE ABC TRANSPORTER PERMEASE PROTEIN YDCU-RELATED-RELATED"/>
    <property type="match status" value="1"/>
</dbReference>
<dbReference type="GO" id="GO:0055085">
    <property type="term" value="P:transmembrane transport"/>
    <property type="evidence" value="ECO:0007669"/>
    <property type="project" value="InterPro"/>
</dbReference>
<feature type="domain" description="ABC transmembrane type-1" evidence="9">
    <location>
        <begin position="93"/>
        <end position="299"/>
    </location>
</feature>
<evidence type="ECO:0000256" key="8">
    <source>
        <dbReference type="RuleBase" id="RU363032"/>
    </source>
</evidence>
<feature type="transmembrane region" description="Helical" evidence="8">
    <location>
        <begin position="282"/>
        <end position="303"/>
    </location>
</feature>
<evidence type="ECO:0000256" key="7">
    <source>
        <dbReference type="ARBA" id="ARBA00023136"/>
    </source>
</evidence>
<dbReference type="OrthoDB" id="9808619at2"/>
<evidence type="ECO:0000259" key="9">
    <source>
        <dbReference type="PROSITE" id="PS50928"/>
    </source>
</evidence>
<dbReference type="AlphaFoldDB" id="A0A5P2WGN7"/>
<evidence type="ECO:0000256" key="4">
    <source>
        <dbReference type="ARBA" id="ARBA00022475"/>
    </source>
</evidence>
<dbReference type="GO" id="GO:0005886">
    <property type="term" value="C:plasma membrane"/>
    <property type="evidence" value="ECO:0007669"/>
    <property type="project" value="UniProtKB-SubCell"/>
</dbReference>
<sequence>MVRRPVAAVTVAAAPPPTGTVSPAARTDRIRHHAVTVALLAPAGLTVVALVLVPLVLVVRNSFARPDPYGGIRGGFTFSNYHELLDPVYLKVFGYSLGMAALNTAVCLLLGYVVSYYLAGRPPQRQGLLLLLLIVPFWTDFLVRTFAWINLLSPGGPVNALTDAVGLTDGQVQWIPSQGASFVGLVYAFLPTAIFPIYATLRGVDPSLGEAARDLGCGWWRVHIRVLLPLVRPGLLAAALLTFVPTLGVFVIPVLLGGGKNQLVGNLIVTLYTEFRNQPMGAAASVALLVLMIVSAAVLGTAASRLRRKAS</sequence>
<dbReference type="PROSITE" id="PS50928">
    <property type="entry name" value="ABC_TM1"/>
    <property type="match status" value="1"/>
</dbReference>
<dbReference type="SUPFAM" id="SSF161098">
    <property type="entry name" value="MetI-like"/>
    <property type="match status" value="1"/>
</dbReference>
<comment type="similarity">
    <text evidence="2">Belongs to the binding-protein-dependent transport system permease family. CysTW subfamily.</text>
</comment>
<evidence type="ECO:0000313" key="10">
    <source>
        <dbReference type="EMBL" id="QEV43003.1"/>
    </source>
</evidence>
<evidence type="ECO:0000256" key="6">
    <source>
        <dbReference type="ARBA" id="ARBA00022989"/>
    </source>
</evidence>
<keyword evidence="5 8" id="KW-0812">Transmembrane</keyword>
<dbReference type="PANTHER" id="PTHR42929:SF1">
    <property type="entry name" value="INNER MEMBRANE ABC TRANSPORTER PERMEASE PROTEIN YDCU-RELATED"/>
    <property type="match status" value="1"/>
</dbReference>
<evidence type="ECO:0000256" key="2">
    <source>
        <dbReference type="ARBA" id="ARBA00007069"/>
    </source>
</evidence>
<protein>
    <submittedName>
        <fullName evidence="10">ABC transporter permease</fullName>
    </submittedName>
</protein>
<evidence type="ECO:0000256" key="1">
    <source>
        <dbReference type="ARBA" id="ARBA00004651"/>
    </source>
</evidence>
<evidence type="ECO:0000313" key="11">
    <source>
        <dbReference type="Proteomes" id="UP000325763"/>
    </source>
</evidence>
<dbReference type="InterPro" id="IPR035906">
    <property type="entry name" value="MetI-like_sf"/>
</dbReference>
<comment type="subcellular location">
    <subcellularLocation>
        <location evidence="1 8">Cell membrane</location>
        <topology evidence="1 8">Multi-pass membrane protein</topology>
    </subcellularLocation>
</comment>
<feature type="transmembrane region" description="Helical" evidence="8">
    <location>
        <begin position="128"/>
        <end position="149"/>
    </location>
</feature>
<organism evidence="10 11">
    <name type="scientific">Streptomyces nodosus</name>
    <dbReference type="NCBI Taxonomy" id="40318"/>
    <lineage>
        <taxon>Bacteria</taxon>
        <taxon>Bacillati</taxon>
        <taxon>Actinomycetota</taxon>
        <taxon>Actinomycetes</taxon>
        <taxon>Kitasatosporales</taxon>
        <taxon>Streptomycetaceae</taxon>
        <taxon>Streptomyces</taxon>
    </lineage>
</organism>
<feature type="transmembrane region" description="Helical" evidence="8">
    <location>
        <begin position="235"/>
        <end position="256"/>
    </location>
</feature>
<dbReference type="EMBL" id="CP023747">
    <property type="protein sequence ID" value="QEV43003.1"/>
    <property type="molecule type" value="Genomic_DNA"/>
</dbReference>
<keyword evidence="4" id="KW-1003">Cell membrane</keyword>
<dbReference type="KEGG" id="snq:CP978_00910"/>
<gene>
    <name evidence="10" type="ORF">CP978_00910</name>
</gene>
<evidence type="ECO:0000256" key="3">
    <source>
        <dbReference type="ARBA" id="ARBA00022448"/>
    </source>
</evidence>